<dbReference type="PANTHER" id="PTHR15629">
    <property type="entry name" value="SH3YL1 PROTEIN"/>
    <property type="match status" value="1"/>
</dbReference>
<dbReference type="InterPro" id="IPR001683">
    <property type="entry name" value="PX_dom"/>
</dbReference>
<feature type="region of interest" description="Disordered" evidence="1">
    <location>
        <begin position="659"/>
        <end position="679"/>
    </location>
</feature>
<dbReference type="SUPFAM" id="SSF64268">
    <property type="entry name" value="PX domain"/>
    <property type="match status" value="1"/>
</dbReference>
<dbReference type="GO" id="GO:0035091">
    <property type="term" value="F:phosphatidylinositol binding"/>
    <property type="evidence" value="ECO:0007669"/>
    <property type="project" value="InterPro"/>
</dbReference>
<dbReference type="AlphaFoldDB" id="A0A9W7FZE7"/>
<feature type="compositionally biased region" description="Polar residues" evidence="1">
    <location>
        <begin position="666"/>
        <end position="679"/>
    </location>
</feature>
<evidence type="ECO:0000259" key="2">
    <source>
        <dbReference type="PROSITE" id="PS50195"/>
    </source>
</evidence>
<feature type="domain" description="PX" evidence="2">
    <location>
        <begin position="222"/>
        <end position="352"/>
    </location>
</feature>
<dbReference type="Proteomes" id="UP001165065">
    <property type="component" value="Unassembled WGS sequence"/>
</dbReference>
<dbReference type="PROSITE" id="PS50195">
    <property type="entry name" value="PX"/>
    <property type="match status" value="1"/>
</dbReference>
<organism evidence="3 4">
    <name type="scientific">Triparma columacea</name>
    <dbReference type="NCBI Taxonomy" id="722753"/>
    <lineage>
        <taxon>Eukaryota</taxon>
        <taxon>Sar</taxon>
        <taxon>Stramenopiles</taxon>
        <taxon>Ochrophyta</taxon>
        <taxon>Bolidophyceae</taxon>
        <taxon>Parmales</taxon>
        <taxon>Triparmaceae</taxon>
        <taxon>Triparma</taxon>
    </lineage>
</organism>
<dbReference type="PANTHER" id="PTHR15629:SF2">
    <property type="entry name" value="SH3 DOMAIN-CONTAINING YSC84-LIKE PROTEIN 1"/>
    <property type="match status" value="1"/>
</dbReference>
<feature type="compositionally biased region" description="Low complexity" evidence="1">
    <location>
        <begin position="22"/>
        <end position="43"/>
    </location>
</feature>
<sequence length="679" mass="70382">MDENPFATKTTYSLRDEALTRAAAARASKASKSGVSSNSMAKSMHAPPRSESKAAPMTSSWHAGGSNNGSTQRYAQVPGNSYFGDTPPRHVPPSSGAADGDGSAFVTSASLATPPPAPAMLRGGSGMTPGLTTPSQPPPEHPQSTTEAIASARSQWSMQGSAEGGQVLEDRRRVMAQQASEGGTQGGGMQGRMSNTGYMSQTLTSTVQLEKILSSSQSLSPAYSTKVTAAEQRIDPAGSGYTAYIISVIGPLGNKLIEHRFSEFHKLHMELEANGVKIGSAFPPKSLNGRIGNWTPAALLSPQSQQQLISERCIKLDQWLLSVVELLHLGKINSSPVRSEIIEFLEISAAGRPPCDRANYIEGWTPLDSSSLPTSEIRRDGEEEVVGPTIVPGLEDAGAGVGVHVKHGGGVQRVLSNPLSFTMGSEIRKACYTLSNMCDPKGKLNGDRSVPLDLLRGAKGVAFLSVIKGGVIISARVGTGLVLARAPDGGWSAPSAIGTVGVGWGAQVGGDITTYMIVLTTDDAVKSFGGGSRVSLGTELDVAVGPVGRSVEGKVGAGGGVWASPAYSYAHSKGLFVGISLEGAVVKARNDVNAKFYGRPIAVAEILGGGVGRPRAAEGLYRAMGEAERADIKGWRPSVALRESGLVRGGGGNNNVVGTTAGGWPAQNTTEHTGNPYGT</sequence>
<reference evidence="4" key="1">
    <citation type="journal article" date="2023" name="Commun. Biol.">
        <title>Genome analysis of Parmales, the sister group of diatoms, reveals the evolutionary specialization of diatoms from phago-mixotrophs to photoautotrophs.</title>
        <authorList>
            <person name="Ban H."/>
            <person name="Sato S."/>
            <person name="Yoshikawa S."/>
            <person name="Yamada K."/>
            <person name="Nakamura Y."/>
            <person name="Ichinomiya M."/>
            <person name="Sato N."/>
            <person name="Blanc-Mathieu R."/>
            <person name="Endo H."/>
            <person name="Kuwata A."/>
            <person name="Ogata H."/>
        </authorList>
    </citation>
    <scope>NUCLEOTIDE SEQUENCE [LARGE SCALE GENOMIC DNA]</scope>
</reference>
<proteinExistence type="predicted"/>
<dbReference type="Gene3D" id="3.30.1520.10">
    <property type="entry name" value="Phox-like domain"/>
    <property type="match status" value="1"/>
</dbReference>
<dbReference type="SMART" id="SM00312">
    <property type="entry name" value="PX"/>
    <property type="match status" value="1"/>
</dbReference>
<evidence type="ECO:0000313" key="3">
    <source>
        <dbReference type="EMBL" id="GMI24497.1"/>
    </source>
</evidence>
<evidence type="ECO:0000313" key="4">
    <source>
        <dbReference type="Proteomes" id="UP001165065"/>
    </source>
</evidence>
<dbReference type="InterPro" id="IPR036871">
    <property type="entry name" value="PX_dom_sf"/>
</dbReference>
<evidence type="ECO:0000256" key="1">
    <source>
        <dbReference type="SAM" id="MobiDB-lite"/>
    </source>
</evidence>
<keyword evidence="4" id="KW-1185">Reference proteome</keyword>
<dbReference type="Pfam" id="PF04366">
    <property type="entry name" value="Ysc84"/>
    <property type="match status" value="1"/>
</dbReference>
<comment type="caution">
    <text evidence="3">The sequence shown here is derived from an EMBL/GenBank/DDBJ whole genome shotgun (WGS) entry which is preliminary data.</text>
</comment>
<dbReference type="Pfam" id="PF00787">
    <property type="entry name" value="PX"/>
    <property type="match status" value="1"/>
</dbReference>
<dbReference type="OrthoDB" id="443981at2759"/>
<dbReference type="EMBL" id="BRYA01000584">
    <property type="protein sequence ID" value="GMI24497.1"/>
    <property type="molecule type" value="Genomic_DNA"/>
</dbReference>
<name>A0A9W7FZE7_9STRA</name>
<feature type="region of interest" description="Disordered" evidence="1">
    <location>
        <begin position="21"/>
        <end position="147"/>
    </location>
</feature>
<gene>
    <name evidence="3" type="ORF">TrCOL_g621</name>
</gene>
<dbReference type="InterPro" id="IPR007461">
    <property type="entry name" value="Ysc84_actin-binding"/>
</dbReference>
<dbReference type="CDD" id="cd11526">
    <property type="entry name" value="SYLF_FYVE"/>
    <property type="match status" value="1"/>
</dbReference>
<dbReference type="InterPro" id="IPR051702">
    <property type="entry name" value="SH3_domain_YSC84-like"/>
</dbReference>
<accession>A0A9W7FZE7</accession>
<protein>
    <recommendedName>
        <fullName evidence="2">PX domain-containing protein</fullName>
    </recommendedName>
</protein>